<organism evidence="1 2">
    <name type="scientific">Neophaeococcomyces mojaviensis</name>
    <dbReference type="NCBI Taxonomy" id="3383035"/>
    <lineage>
        <taxon>Eukaryota</taxon>
        <taxon>Fungi</taxon>
        <taxon>Dikarya</taxon>
        <taxon>Ascomycota</taxon>
        <taxon>Pezizomycotina</taxon>
        <taxon>Eurotiomycetes</taxon>
        <taxon>Chaetothyriomycetidae</taxon>
        <taxon>Chaetothyriales</taxon>
        <taxon>Chaetothyriales incertae sedis</taxon>
        <taxon>Neophaeococcomyces</taxon>
    </lineage>
</organism>
<keyword evidence="2" id="KW-1185">Reference proteome</keyword>
<protein>
    <submittedName>
        <fullName evidence="1">Uncharacterized protein</fullName>
    </submittedName>
</protein>
<reference evidence="1" key="1">
    <citation type="submission" date="2022-10" db="EMBL/GenBank/DDBJ databases">
        <title>Culturing micro-colonial fungi from biological soil crusts in the Mojave desert and describing Neophaeococcomyces mojavensis, and introducing the new genera and species Taxawa tesnikishii.</title>
        <authorList>
            <person name="Kurbessoian T."/>
            <person name="Stajich J.E."/>
        </authorList>
    </citation>
    <scope>NUCLEOTIDE SEQUENCE</scope>
    <source>
        <strain evidence="1">JES_112</strain>
    </source>
</reference>
<gene>
    <name evidence="1" type="ORF">H2198_010905</name>
</gene>
<sequence>MFKILQETEVRQDTEIEAVSGVTVAAGAKVLCKTTDPRILYELQQHYRVGQLDDVRIIKDRQTRQSRGFGFVRFPTIEEAETFMEANHPTIYIYGDSPKGNSPGDAKVRIAYGRERKDAERVQDADWVCKLASTSPRTGGYTLMLYSAISTTLLLDCDVFAVRASNLVSLETPAQPLALTWLDVIATGKASNVGDNDAAPDNVPSQFLLLRGLEPTVSEELLAKGVGKLNKPTGSVAQSVPQAQKKGKVASTTGDANLGAKEGTLRRILLIRDRKTNESWRYGFAEYATIEDAQAALTRYNSFDRFTIASKQVLVSYIHAGVFVPVHNSTAATERFTFSPLGNQSIKLQYWDEEAYVTELIVNALENNEATSKQPITNPAESEGLKQILDTDKSKKRKPQPEPSNSSSKKATPSHLRFWSNRHAELHGINQKSDKPNSHASDNVPVAPTCSYADASRNCCYLCMRQFNSVAQVNQHERLSDLHQKNLKDEAKVKRAEHKLEKHGITAVTHVSSPSTTDANAAATSEYRDRAKERRKIYGVVNKKGEQVGSNPTDTKERSPSPPPVQTSKGASLLSKMGYTTGSGLGASGTGMTAPISQDVYVAGVGLGAEGGKIGDAVEQAEKNTKSDYGDFVRDSREKARERYRNM</sequence>
<name>A0ACC2ZNP4_9EURO</name>
<evidence type="ECO:0000313" key="1">
    <source>
        <dbReference type="EMBL" id="KAJ9649183.1"/>
    </source>
</evidence>
<proteinExistence type="predicted"/>
<evidence type="ECO:0000313" key="2">
    <source>
        <dbReference type="Proteomes" id="UP001172386"/>
    </source>
</evidence>
<dbReference type="Proteomes" id="UP001172386">
    <property type="component" value="Unassembled WGS sequence"/>
</dbReference>
<comment type="caution">
    <text evidence="1">The sequence shown here is derived from an EMBL/GenBank/DDBJ whole genome shotgun (WGS) entry which is preliminary data.</text>
</comment>
<dbReference type="EMBL" id="JAPDRQ010000445">
    <property type="protein sequence ID" value="KAJ9649183.1"/>
    <property type="molecule type" value="Genomic_DNA"/>
</dbReference>
<accession>A0ACC2ZNP4</accession>